<feature type="compositionally biased region" description="Basic and acidic residues" evidence="1">
    <location>
        <begin position="426"/>
        <end position="441"/>
    </location>
</feature>
<comment type="caution">
    <text evidence="2">The sequence shown here is derived from an EMBL/GenBank/DDBJ whole genome shotgun (WGS) entry which is preliminary data.</text>
</comment>
<dbReference type="STRING" id="93625.A0A409X6I6"/>
<reference evidence="2 3" key="1">
    <citation type="journal article" date="2018" name="Evol. Lett.">
        <title>Horizontal gene cluster transfer increased hallucinogenic mushroom diversity.</title>
        <authorList>
            <person name="Reynolds H.T."/>
            <person name="Vijayakumar V."/>
            <person name="Gluck-Thaler E."/>
            <person name="Korotkin H.B."/>
            <person name="Matheny P.B."/>
            <person name="Slot J.C."/>
        </authorList>
    </citation>
    <scope>NUCLEOTIDE SEQUENCE [LARGE SCALE GENOMIC DNA]</scope>
    <source>
        <strain evidence="2 3">2631</strain>
    </source>
</reference>
<name>A0A409X6I6_PSICY</name>
<organism evidence="2 3">
    <name type="scientific">Psilocybe cyanescens</name>
    <dbReference type="NCBI Taxonomy" id="93625"/>
    <lineage>
        <taxon>Eukaryota</taxon>
        <taxon>Fungi</taxon>
        <taxon>Dikarya</taxon>
        <taxon>Basidiomycota</taxon>
        <taxon>Agaricomycotina</taxon>
        <taxon>Agaricomycetes</taxon>
        <taxon>Agaricomycetidae</taxon>
        <taxon>Agaricales</taxon>
        <taxon>Agaricineae</taxon>
        <taxon>Strophariaceae</taxon>
        <taxon>Psilocybe</taxon>
    </lineage>
</organism>
<evidence type="ECO:0000313" key="2">
    <source>
        <dbReference type="EMBL" id="PPQ86376.1"/>
    </source>
</evidence>
<sequence length="499" mass="53779">MPNCISLPYAGPVPPLLLEPEAQKADGGTVDLERSARFLIETPHISQHVQWLVLTDEWWVSRRVHPHETNNLFVLGRDFYRSITQIFSSALKIVPRLTMLVLCNLKMNAELVRRIAEIGTLHTRTASMLCPEDGAAEAARCSLPLLITIGQRACVPAGVEPTHIHGLVLQGDAQPVDGLLMCPTIRTLSLCKLDNLERLTLDNTNAGDLAEFVRFLATPGGAGGGTGAAQRMTHFKLHMDRGLLDADIIALLSALHTAHAPLEEAERKPAPAQARGLAVHVVGDGVLGCNAEGTVRVCNGGAGPTASHNSPNARANDMDTNEDEDSAAETPVAEGAAVISWMEGMHAVVLACGVDAVADDARGSGLQEAAAATQLNWMPQEREEQRLRQEELAARYAHYQASAAALAARKEEAQLEEEEEEEEEELAKAARHELQKMERPKQPKAGAGVGTLEEKDKSLGKAVKSHMMIALIVDSVQRSLESTLPAPTSINPDRHAKEV</sequence>
<feature type="compositionally biased region" description="Acidic residues" evidence="1">
    <location>
        <begin position="414"/>
        <end position="425"/>
    </location>
</feature>
<dbReference type="InParanoid" id="A0A409X6I6"/>
<dbReference type="OrthoDB" id="3258311at2759"/>
<feature type="region of interest" description="Disordered" evidence="1">
    <location>
        <begin position="302"/>
        <end position="327"/>
    </location>
</feature>
<protein>
    <submittedName>
        <fullName evidence="2">Uncharacterized protein</fullName>
    </submittedName>
</protein>
<accession>A0A409X6I6</accession>
<dbReference type="AlphaFoldDB" id="A0A409X6I6"/>
<dbReference type="EMBL" id="NHYD01002506">
    <property type="protein sequence ID" value="PPQ86376.1"/>
    <property type="molecule type" value="Genomic_DNA"/>
</dbReference>
<dbReference type="Proteomes" id="UP000283269">
    <property type="component" value="Unassembled WGS sequence"/>
</dbReference>
<evidence type="ECO:0000313" key="3">
    <source>
        <dbReference type="Proteomes" id="UP000283269"/>
    </source>
</evidence>
<proteinExistence type="predicted"/>
<feature type="region of interest" description="Disordered" evidence="1">
    <location>
        <begin position="413"/>
        <end position="460"/>
    </location>
</feature>
<keyword evidence="3" id="KW-1185">Reference proteome</keyword>
<gene>
    <name evidence="2" type="ORF">CVT25_002454</name>
</gene>
<evidence type="ECO:0000256" key="1">
    <source>
        <dbReference type="SAM" id="MobiDB-lite"/>
    </source>
</evidence>